<dbReference type="InterPro" id="IPR005720">
    <property type="entry name" value="Dihydroorotate_DH_cat"/>
</dbReference>
<comment type="pathway">
    <text evidence="2 9">Pyrimidine metabolism; UMP biosynthesis via de novo pathway.</text>
</comment>
<evidence type="ECO:0000256" key="5">
    <source>
        <dbReference type="ARBA" id="ARBA00022630"/>
    </source>
</evidence>
<keyword evidence="4 9" id="KW-0963">Cytoplasm</keyword>
<dbReference type="GO" id="GO:0004152">
    <property type="term" value="F:dihydroorotate dehydrogenase activity"/>
    <property type="evidence" value="ECO:0007669"/>
    <property type="project" value="UniProtKB-UniRule"/>
</dbReference>
<name>A0A9D1CEV9_AQUAO</name>
<comment type="similarity">
    <text evidence="3 9">Belongs to the dihydroorotate dehydrogenase family. Type 1 subfamily.</text>
</comment>
<feature type="domain" description="Dihydroorotate dehydrogenase catalytic" evidence="10">
    <location>
        <begin position="5"/>
        <end position="289"/>
    </location>
</feature>
<dbReference type="GO" id="GO:0044205">
    <property type="term" value="P:'de novo' UMP biosynthetic process"/>
    <property type="evidence" value="ECO:0007669"/>
    <property type="project" value="UniProtKB-UniRule"/>
</dbReference>
<feature type="binding site" evidence="9">
    <location>
        <position position="100"/>
    </location>
    <ligand>
        <name>FMN</name>
        <dbReference type="ChEBI" id="CHEBI:58210"/>
    </ligand>
</feature>
<dbReference type="InterPro" id="IPR033888">
    <property type="entry name" value="DHOD_1B"/>
</dbReference>
<proteinExistence type="inferred from homology"/>
<evidence type="ECO:0000256" key="7">
    <source>
        <dbReference type="ARBA" id="ARBA00022975"/>
    </source>
</evidence>
<dbReference type="NCBIfam" id="NF005574">
    <property type="entry name" value="PRK07259.1"/>
    <property type="match status" value="1"/>
</dbReference>
<evidence type="ECO:0000256" key="8">
    <source>
        <dbReference type="ARBA" id="ARBA00023002"/>
    </source>
</evidence>
<dbReference type="Pfam" id="PF01180">
    <property type="entry name" value="DHO_dh"/>
    <property type="match status" value="1"/>
</dbReference>
<keyword evidence="7 9" id="KW-0665">Pyrimidine biosynthesis</keyword>
<accession>A0A9D1CEV9</accession>
<feature type="binding site" evidence="9">
    <location>
        <position position="22"/>
    </location>
    <ligand>
        <name>FMN</name>
        <dbReference type="ChEBI" id="CHEBI:58210"/>
    </ligand>
</feature>
<organism evidence="11 12">
    <name type="scientific">Aquifex aeolicus</name>
    <dbReference type="NCBI Taxonomy" id="63363"/>
    <lineage>
        <taxon>Bacteria</taxon>
        <taxon>Pseudomonadati</taxon>
        <taxon>Aquificota</taxon>
        <taxon>Aquificia</taxon>
        <taxon>Aquificales</taxon>
        <taxon>Aquificaceae</taxon>
        <taxon>Aquifex</taxon>
    </lineage>
</organism>
<evidence type="ECO:0000256" key="1">
    <source>
        <dbReference type="ARBA" id="ARBA00004496"/>
    </source>
</evidence>
<evidence type="ECO:0000256" key="2">
    <source>
        <dbReference type="ARBA" id="ARBA00004725"/>
    </source>
</evidence>
<gene>
    <name evidence="9" type="primary">pyrD</name>
    <name evidence="11" type="ORF">EYH37_01210</name>
</gene>
<feature type="binding site" evidence="9">
    <location>
        <begin position="246"/>
        <end position="247"/>
    </location>
    <ligand>
        <name>FMN</name>
        <dbReference type="ChEBI" id="CHEBI:58210"/>
    </ligand>
</feature>
<comment type="catalytic activity">
    <reaction evidence="9">
        <text>(S)-dihydroorotate + A = orotate + AH2</text>
        <dbReference type="Rhea" id="RHEA:18073"/>
        <dbReference type="ChEBI" id="CHEBI:13193"/>
        <dbReference type="ChEBI" id="CHEBI:17499"/>
        <dbReference type="ChEBI" id="CHEBI:30839"/>
        <dbReference type="ChEBI" id="CHEBI:30864"/>
    </reaction>
</comment>
<protein>
    <recommendedName>
        <fullName evidence="9">Dihydroorotate dehydrogenase</fullName>
        <shortName evidence="9">DHOD</shortName>
        <shortName evidence="9">DHODase</shortName>
        <shortName evidence="9">DHOdehase</shortName>
        <ecNumber evidence="9">1.3.-.-</ecNumber>
    </recommendedName>
</protein>
<feature type="binding site" evidence="9">
    <location>
        <position position="128"/>
    </location>
    <ligand>
        <name>substrate</name>
    </ligand>
</feature>
<dbReference type="EMBL" id="DQVE01000012">
    <property type="protein sequence ID" value="HIP97974.1"/>
    <property type="molecule type" value="Genomic_DNA"/>
</dbReference>
<feature type="binding site" evidence="9">
    <location>
        <begin position="193"/>
        <end position="194"/>
    </location>
    <ligand>
        <name>substrate</name>
    </ligand>
</feature>
<dbReference type="SUPFAM" id="SSF51395">
    <property type="entry name" value="FMN-linked oxidoreductases"/>
    <property type="match status" value="1"/>
</dbReference>
<feature type="binding site" evidence="9">
    <location>
        <begin position="46"/>
        <end position="47"/>
    </location>
    <ligand>
        <name>FMN</name>
        <dbReference type="ChEBI" id="CHEBI:58210"/>
    </ligand>
</feature>
<sequence>MDIDLSVTLWGIKFKNPVWVASGTFGYGLEALEIYDVSELGAVVLKGLSLKPREGNEPPRIVETYCGMLNAIGLQNPGVEKFLKEIYPYLEKIDTHFIANVFDESEEGYEEVVKALEEVKKIVAYEINVSCPNVKKGGMIFGHDERLLANLIERIKKVTNKPVIVKLSPNVGDIKRFARICVEAVADGISLINTILAMKINIDKMKPELSIKTGGLSGPAILPIAVRMVYQAYEELGREVPIIGIGGISTDKDALEHILAGASAVQVGTANFYDPLSPLKILEGVKNFLNKKGFATFTDIVGKAHGV</sequence>
<dbReference type="InterPro" id="IPR024920">
    <property type="entry name" value="Dihydroorotate_DH_1"/>
</dbReference>
<comment type="cofactor">
    <cofactor evidence="9">
        <name>FMN</name>
        <dbReference type="ChEBI" id="CHEBI:58210"/>
    </cofactor>
    <text evidence="9">Binds 1 FMN per subunit.</text>
</comment>
<feature type="binding site" evidence="9">
    <location>
        <begin position="70"/>
        <end position="74"/>
    </location>
    <ligand>
        <name>substrate</name>
    </ligand>
</feature>
<evidence type="ECO:0000256" key="4">
    <source>
        <dbReference type="ARBA" id="ARBA00022490"/>
    </source>
</evidence>
<dbReference type="PANTHER" id="PTHR48109:SF1">
    <property type="entry name" value="DIHYDROOROTATE DEHYDROGENASE (FUMARATE)"/>
    <property type="match status" value="1"/>
</dbReference>
<dbReference type="CDD" id="cd04740">
    <property type="entry name" value="DHOD_1B_like"/>
    <property type="match status" value="1"/>
</dbReference>
<evidence type="ECO:0000256" key="9">
    <source>
        <dbReference type="HAMAP-Rule" id="MF_00224"/>
    </source>
</evidence>
<comment type="caution">
    <text evidence="11">The sequence shown here is derived from an EMBL/GenBank/DDBJ whole genome shotgun (WGS) entry which is preliminary data.</text>
</comment>
<dbReference type="InterPro" id="IPR001295">
    <property type="entry name" value="Dihydroorotate_DH_CS"/>
</dbReference>
<dbReference type="Gene3D" id="3.20.20.70">
    <property type="entry name" value="Aldolase class I"/>
    <property type="match status" value="1"/>
</dbReference>
<evidence type="ECO:0000256" key="3">
    <source>
        <dbReference type="ARBA" id="ARBA00008008"/>
    </source>
</evidence>
<evidence type="ECO:0000313" key="11">
    <source>
        <dbReference type="EMBL" id="HIP97974.1"/>
    </source>
</evidence>
<keyword evidence="6 9" id="KW-0288">FMN</keyword>
<evidence type="ECO:0000256" key="6">
    <source>
        <dbReference type="ARBA" id="ARBA00022643"/>
    </source>
</evidence>
<dbReference type="FunFam" id="3.20.20.70:FF:000027">
    <property type="entry name" value="Dihydropyrimidine dehydrogenase [NADP(+)]"/>
    <property type="match status" value="1"/>
</dbReference>
<keyword evidence="8 9" id="KW-0560">Oxidoreductase</keyword>
<feature type="binding site" evidence="9">
    <location>
        <position position="192"/>
    </location>
    <ligand>
        <name>FMN</name>
        <dbReference type="ChEBI" id="CHEBI:58210"/>
    </ligand>
</feature>
<dbReference type="PROSITE" id="PS00912">
    <property type="entry name" value="DHODEHASE_2"/>
    <property type="match status" value="1"/>
</dbReference>
<dbReference type="PIRSF" id="PIRSF000164">
    <property type="entry name" value="DHO_oxidase"/>
    <property type="match status" value="1"/>
</dbReference>
<feature type="binding site" evidence="9">
    <location>
        <position position="166"/>
    </location>
    <ligand>
        <name>FMN</name>
        <dbReference type="ChEBI" id="CHEBI:58210"/>
    </ligand>
</feature>
<feature type="binding site" evidence="9">
    <location>
        <position position="46"/>
    </location>
    <ligand>
        <name>substrate</name>
    </ligand>
</feature>
<keyword evidence="5 9" id="KW-0285">Flavoprotein</keyword>
<comment type="function">
    <text evidence="9">Catalyzes the conversion of dihydroorotate to orotate.</text>
</comment>
<dbReference type="AlphaFoldDB" id="A0A9D1CEV9"/>
<dbReference type="EC" id="1.3.-.-" evidence="9"/>
<dbReference type="PANTHER" id="PTHR48109">
    <property type="entry name" value="DIHYDROOROTATE DEHYDROGENASE (QUINONE), MITOCHONDRIAL-RELATED"/>
    <property type="match status" value="1"/>
</dbReference>
<dbReference type="InterPro" id="IPR013785">
    <property type="entry name" value="Aldolase_TIM"/>
</dbReference>
<comment type="subcellular location">
    <subcellularLocation>
        <location evidence="1 9">Cytoplasm</location>
    </subcellularLocation>
</comment>
<reference evidence="11" key="1">
    <citation type="journal article" date="2020" name="ISME J.">
        <title>Gammaproteobacteria mediating utilization of methyl-, sulfur- and petroleum organic compounds in deep ocean hydrothermal plumes.</title>
        <authorList>
            <person name="Zhou Z."/>
            <person name="Liu Y."/>
            <person name="Pan J."/>
            <person name="Cron B.R."/>
            <person name="Toner B.M."/>
            <person name="Anantharaman K."/>
            <person name="Breier J.A."/>
            <person name="Dick G.J."/>
            <person name="Li M."/>
        </authorList>
    </citation>
    <scope>NUCLEOTIDE SEQUENCE</scope>
    <source>
        <strain evidence="11">SZUA-1501</strain>
    </source>
</reference>
<dbReference type="Proteomes" id="UP000606463">
    <property type="component" value="Unassembled WGS sequence"/>
</dbReference>
<dbReference type="HAMAP" id="MF_00224">
    <property type="entry name" value="DHO_dh_type1"/>
    <property type="match status" value="1"/>
</dbReference>
<feature type="binding site" evidence="9">
    <location>
        <position position="128"/>
    </location>
    <ligand>
        <name>FMN</name>
        <dbReference type="ChEBI" id="CHEBI:58210"/>
    </ligand>
</feature>
<evidence type="ECO:0000313" key="12">
    <source>
        <dbReference type="Proteomes" id="UP000606463"/>
    </source>
</evidence>
<feature type="binding site" evidence="9">
    <location>
        <position position="218"/>
    </location>
    <ligand>
        <name>FMN</name>
        <dbReference type="ChEBI" id="CHEBI:58210"/>
    </ligand>
</feature>
<feature type="active site" description="Nucleophile" evidence="9">
    <location>
        <position position="131"/>
    </location>
</feature>
<dbReference type="NCBIfam" id="TIGR01037">
    <property type="entry name" value="pyrD_sub1_fam"/>
    <property type="match status" value="1"/>
</dbReference>
<dbReference type="PROSITE" id="PS00911">
    <property type="entry name" value="DHODEHASE_1"/>
    <property type="match status" value="1"/>
</dbReference>
<dbReference type="InterPro" id="IPR049622">
    <property type="entry name" value="Dihydroorotate_DH_I"/>
</dbReference>
<evidence type="ECO:0000259" key="10">
    <source>
        <dbReference type="Pfam" id="PF01180"/>
    </source>
</evidence>
<feature type="binding site" evidence="9">
    <location>
        <begin position="268"/>
        <end position="269"/>
    </location>
    <ligand>
        <name>FMN</name>
        <dbReference type="ChEBI" id="CHEBI:58210"/>
    </ligand>
</feature>
<dbReference type="GO" id="GO:0006207">
    <property type="term" value="P:'de novo' pyrimidine nucleobase biosynthetic process"/>
    <property type="evidence" value="ECO:0007669"/>
    <property type="project" value="InterPro"/>
</dbReference>
<dbReference type="InterPro" id="IPR050074">
    <property type="entry name" value="DHO_dehydrogenase"/>
</dbReference>
<dbReference type="InterPro" id="IPR012135">
    <property type="entry name" value="Dihydroorotate_DH_1_2"/>
</dbReference>
<dbReference type="GO" id="GO:0005737">
    <property type="term" value="C:cytoplasm"/>
    <property type="evidence" value="ECO:0007669"/>
    <property type="project" value="UniProtKB-SubCell"/>
</dbReference>